<dbReference type="Proteomes" id="UP000242146">
    <property type="component" value="Unassembled WGS sequence"/>
</dbReference>
<evidence type="ECO:0000313" key="3">
    <source>
        <dbReference type="Proteomes" id="UP000242146"/>
    </source>
</evidence>
<dbReference type="AlphaFoldDB" id="A0A1X2GBX4"/>
<organism evidence="2 3">
    <name type="scientific">Hesseltinella vesiculosa</name>
    <dbReference type="NCBI Taxonomy" id="101127"/>
    <lineage>
        <taxon>Eukaryota</taxon>
        <taxon>Fungi</taxon>
        <taxon>Fungi incertae sedis</taxon>
        <taxon>Mucoromycota</taxon>
        <taxon>Mucoromycotina</taxon>
        <taxon>Mucoromycetes</taxon>
        <taxon>Mucorales</taxon>
        <taxon>Cunninghamellaceae</taxon>
        <taxon>Hesseltinella</taxon>
    </lineage>
</organism>
<feature type="domain" description="F-box" evidence="1">
    <location>
        <begin position="1"/>
        <end position="37"/>
    </location>
</feature>
<dbReference type="InterPro" id="IPR036047">
    <property type="entry name" value="F-box-like_dom_sf"/>
</dbReference>
<proteinExistence type="predicted"/>
<dbReference type="PROSITE" id="PS50181">
    <property type="entry name" value="FBOX"/>
    <property type="match status" value="1"/>
</dbReference>
<reference evidence="2 3" key="1">
    <citation type="submission" date="2016-07" db="EMBL/GenBank/DDBJ databases">
        <title>Pervasive Adenine N6-methylation of Active Genes in Fungi.</title>
        <authorList>
            <consortium name="DOE Joint Genome Institute"/>
            <person name="Mondo S.J."/>
            <person name="Dannebaum R.O."/>
            <person name="Kuo R.C."/>
            <person name="Labutti K."/>
            <person name="Haridas S."/>
            <person name="Kuo A."/>
            <person name="Salamov A."/>
            <person name="Ahrendt S.R."/>
            <person name="Lipzen A."/>
            <person name="Sullivan W."/>
            <person name="Andreopoulos W.B."/>
            <person name="Clum A."/>
            <person name="Lindquist E."/>
            <person name="Daum C."/>
            <person name="Ramamoorthy G.K."/>
            <person name="Gryganskyi A."/>
            <person name="Culley D."/>
            <person name="Magnuson J.K."/>
            <person name="James T.Y."/>
            <person name="O'Malley M.A."/>
            <person name="Stajich J.E."/>
            <person name="Spatafora J.W."/>
            <person name="Visel A."/>
            <person name="Grigoriev I.V."/>
        </authorList>
    </citation>
    <scope>NUCLEOTIDE SEQUENCE [LARGE SCALE GENOMIC DNA]</scope>
    <source>
        <strain evidence="2 3">NRRL 3301</strain>
    </source>
</reference>
<name>A0A1X2GBX4_9FUNG</name>
<dbReference type="EMBL" id="MCGT01000024">
    <property type="protein sequence ID" value="ORX50200.1"/>
    <property type="molecule type" value="Genomic_DNA"/>
</dbReference>
<comment type="caution">
    <text evidence="2">The sequence shown here is derived from an EMBL/GenBank/DDBJ whole genome shotgun (WGS) entry which is preliminary data.</text>
</comment>
<dbReference type="SUPFAM" id="SSF81383">
    <property type="entry name" value="F-box domain"/>
    <property type="match status" value="1"/>
</dbReference>
<gene>
    <name evidence="2" type="ORF">DM01DRAFT_1376032</name>
</gene>
<dbReference type="InterPro" id="IPR001810">
    <property type="entry name" value="F-box_dom"/>
</dbReference>
<accession>A0A1X2GBX4</accession>
<protein>
    <recommendedName>
        <fullName evidence="1">F-box domain-containing protein</fullName>
    </recommendedName>
</protein>
<evidence type="ECO:0000313" key="2">
    <source>
        <dbReference type="EMBL" id="ORX50200.1"/>
    </source>
</evidence>
<keyword evidence="3" id="KW-1185">Reference proteome</keyword>
<sequence>MLTLLPPELQCLVFSFVDLQDLVTLSRTTRQISRNVLSLFICDVCDKTDDVALCGPVARCPCSINLLCEECFPDHYRHMYHVGHYFGGYMPYTLDISTEVINGVFSFHFECIDKVDSDDDDGDDGYSEQAE</sequence>
<evidence type="ECO:0000259" key="1">
    <source>
        <dbReference type="PROSITE" id="PS50181"/>
    </source>
</evidence>
<dbReference type="Pfam" id="PF00646">
    <property type="entry name" value="F-box"/>
    <property type="match status" value="1"/>
</dbReference>